<dbReference type="SUPFAM" id="SSF50978">
    <property type="entry name" value="WD40 repeat-like"/>
    <property type="match status" value="1"/>
</dbReference>
<evidence type="ECO:0000256" key="8">
    <source>
        <dbReference type="SAM" id="MobiDB-lite"/>
    </source>
</evidence>
<dbReference type="PROSITE" id="PS50294">
    <property type="entry name" value="WD_REPEATS_REGION"/>
    <property type="match status" value="2"/>
</dbReference>
<feature type="region of interest" description="Disordered" evidence="8">
    <location>
        <begin position="485"/>
        <end position="525"/>
    </location>
</feature>
<dbReference type="Pfam" id="PF00400">
    <property type="entry name" value="WD40"/>
    <property type="match status" value="4"/>
</dbReference>
<evidence type="ECO:0000256" key="1">
    <source>
        <dbReference type="ARBA" id="ARBA00004123"/>
    </source>
</evidence>
<feature type="domain" description="Histone-binding protein RBBP4-like N-terminal" evidence="9">
    <location>
        <begin position="1"/>
        <end position="55"/>
    </location>
</feature>
<gene>
    <name evidence="10" type="primary">g10245</name>
    <name evidence="10" type="ORF">VP750_LOCUS9214</name>
</gene>
<dbReference type="PANTHER" id="PTHR22850">
    <property type="entry name" value="WD40 REPEAT FAMILY"/>
    <property type="match status" value="1"/>
</dbReference>
<evidence type="ECO:0000256" key="2">
    <source>
        <dbReference type="ARBA" id="ARBA00009341"/>
    </source>
</evidence>
<feature type="compositionally biased region" description="Basic and acidic residues" evidence="8">
    <location>
        <begin position="493"/>
        <end position="505"/>
    </location>
</feature>
<comment type="subcellular location">
    <subcellularLocation>
        <location evidence="1">Nucleus</location>
    </subcellularLocation>
</comment>
<dbReference type="PROSITE" id="PS50082">
    <property type="entry name" value="WD_REPEATS_2"/>
    <property type="match status" value="4"/>
</dbReference>
<keyword evidence="11" id="KW-1185">Reference proteome</keyword>
<feature type="repeat" description="WD" evidence="7">
    <location>
        <begin position="151"/>
        <end position="176"/>
    </location>
</feature>
<dbReference type="InterPro" id="IPR001680">
    <property type="entry name" value="WD40_rpt"/>
</dbReference>
<keyword evidence="6" id="KW-0539">Nucleus</keyword>
<dbReference type="Pfam" id="PF12265">
    <property type="entry name" value="CAF1C_H4-bd"/>
    <property type="match status" value="1"/>
</dbReference>
<evidence type="ECO:0000256" key="3">
    <source>
        <dbReference type="ARBA" id="ARBA00022574"/>
    </source>
</evidence>
<protein>
    <submittedName>
        <fullName evidence="10">G10245 protein</fullName>
    </submittedName>
</protein>
<feature type="repeat" description="WD" evidence="7">
    <location>
        <begin position="206"/>
        <end position="248"/>
    </location>
</feature>
<evidence type="ECO:0000256" key="7">
    <source>
        <dbReference type="PROSITE-ProRule" id="PRU00221"/>
    </source>
</evidence>
<keyword evidence="5" id="KW-0156">Chromatin regulator</keyword>
<evidence type="ECO:0000313" key="10">
    <source>
        <dbReference type="EMBL" id="CAL5227308.1"/>
    </source>
</evidence>
<dbReference type="PRINTS" id="PR00320">
    <property type="entry name" value="GPROTEINBRPT"/>
</dbReference>
<sequence length="525" mass="57749">MYDWILNHALTWPSQSCRWGAQEEDTQKYKRRQKLYLSDRTDGTEPNKLSVWMIDVIKPRVAAAENMRYEESKKNPGIKAEKTILHDGEVNKIREVPQHPHIVVTHTDKPELYVWNLDTQPNRASDKDEERMRLSVADLTLTGHKQDAKFAVAISSAEPLVASGGEDAEVLIWDLRDHNGGSWLTATEGDGRKATDSPTLQAKLRLQGHTDTIEDLVWQPGSATELASVGDDFKLLLWDTRAGSAPAAALEKAHGENDLHCVDWSSLELHLLVTGAADGSVKVWDRRNLSTALHSFRPHNKPIMRVEWAPYKKGVFASGGEDQLIAVWDLERTGETSAAVAAGASADEEQQPALPHQLMFQHAGHRSQVVDFQWHGGDPYTMVSVSESGEGGTLQVWRISDMIWRPIDEVLAELEQHREFIVSGKETSASVSKGGHTQGTAQDESELEQKEAGVQQEDTVLAQGATPGASQEQVAEELANAVPLEQATLEMGRPVDAEKEAEPYKAAEAAGTLAPQGGPVKMEQG</sequence>
<evidence type="ECO:0000313" key="11">
    <source>
        <dbReference type="Proteomes" id="UP001497392"/>
    </source>
</evidence>
<accession>A0ABP1GBY2</accession>
<dbReference type="SMART" id="SM00320">
    <property type="entry name" value="WD40"/>
    <property type="match status" value="6"/>
</dbReference>
<evidence type="ECO:0000259" key="9">
    <source>
        <dbReference type="Pfam" id="PF12265"/>
    </source>
</evidence>
<evidence type="ECO:0000256" key="4">
    <source>
        <dbReference type="ARBA" id="ARBA00022737"/>
    </source>
</evidence>
<reference evidence="10 11" key="1">
    <citation type="submission" date="2024-06" db="EMBL/GenBank/DDBJ databases">
        <authorList>
            <person name="Kraege A."/>
            <person name="Thomma B."/>
        </authorList>
    </citation>
    <scope>NUCLEOTIDE SEQUENCE [LARGE SCALE GENOMIC DNA]</scope>
</reference>
<proteinExistence type="inferred from homology"/>
<comment type="caution">
    <text evidence="10">The sequence shown here is derived from an EMBL/GenBank/DDBJ whole genome shotgun (WGS) entry which is preliminary data.</text>
</comment>
<dbReference type="InterPro" id="IPR036322">
    <property type="entry name" value="WD40_repeat_dom_sf"/>
</dbReference>
<keyword evidence="4" id="KW-0677">Repeat</keyword>
<feature type="repeat" description="WD" evidence="7">
    <location>
        <begin position="271"/>
        <end position="285"/>
    </location>
</feature>
<dbReference type="EMBL" id="CAXHTA020000017">
    <property type="protein sequence ID" value="CAL5227308.1"/>
    <property type="molecule type" value="Genomic_DNA"/>
</dbReference>
<feature type="region of interest" description="Disordered" evidence="8">
    <location>
        <begin position="425"/>
        <end position="454"/>
    </location>
</feature>
<organism evidence="10 11">
    <name type="scientific">Coccomyxa viridis</name>
    <dbReference type="NCBI Taxonomy" id="1274662"/>
    <lineage>
        <taxon>Eukaryota</taxon>
        <taxon>Viridiplantae</taxon>
        <taxon>Chlorophyta</taxon>
        <taxon>core chlorophytes</taxon>
        <taxon>Trebouxiophyceae</taxon>
        <taxon>Trebouxiophyceae incertae sedis</taxon>
        <taxon>Coccomyxaceae</taxon>
        <taxon>Coccomyxa</taxon>
    </lineage>
</organism>
<keyword evidence="3 7" id="KW-0853">WD repeat</keyword>
<name>A0ABP1GBY2_9CHLO</name>
<dbReference type="InterPro" id="IPR015943">
    <property type="entry name" value="WD40/YVTN_repeat-like_dom_sf"/>
</dbReference>
<dbReference type="InterPro" id="IPR020472">
    <property type="entry name" value="WD40_PAC1"/>
</dbReference>
<dbReference type="InterPro" id="IPR022052">
    <property type="entry name" value="Histone-bd_RBBP4-like_N"/>
</dbReference>
<feature type="repeat" description="WD" evidence="7">
    <location>
        <begin position="296"/>
        <end position="338"/>
    </location>
</feature>
<dbReference type="InterPro" id="IPR019775">
    <property type="entry name" value="WD40_repeat_CS"/>
</dbReference>
<evidence type="ECO:0000256" key="5">
    <source>
        <dbReference type="ARBA" id="ARBA00022853"/>
    </source>
</evidence>
<dbReference type="Gene3D" id="2.130.10.10">
    <property type="entry name" value="YVTN repeat-like/Quinoprotein amine dehydrogenase"/>
    <property type="match status" value="1"/>
</dbReference>
<evidence type="ECO:0000256" key="6">
    <source>
        <dbReference type="ARBA" id="ARBA00023242"/>
    </source>
</evidence>
<comment type="similarity">
    <text evidence="2">Belongs to the WD repeat RBAP46/RBAP48/MSI1 family.</text>
</comment>
<dbReference type="Proteomes" id="UP001497392">
    <property type="component" value="Unassembled WGS sequence"/>
</dbReference>
<dbReference type="InterPro" id="IPR050459">
    <property type="entry name" value="WD_repeat_RBAP46/RBAP48/MSI1"/>
</dbReference>
<dbReference type="PROSITE" id="PS00678">
    <property type="entry name" value="WD_REPEATS_1"/>
    <property type="match status" value="2"/>
</dbReference>